<dbReference type="Proteomes" id="UP000004893">
    <property type="component" value="Unassembled WGS sequence"/>
</dbReference>
<dbReference type="Gene3D" id="2.60.40.10">
    <property type="entry name" value="Immunoglobulins"/>
    <property type="match status" value="1"/>
</dbReference>
<comment type="similarity">
    <text evidence="1">Belongs to the glycosyl hydrolase 2 family.</text>
</comment>
<dbReference type="Gene3D" id="3.20.20.80">
    <property type="entry name" value="Glycosidases"/>
    <property type="match status" value="1"/>
</dbReference>
<evidence type="ECO:0000259" key="5">
    <source>
        <dbReference type="Pfam" id="PF02836"/>
    </source>
</evidence>
<feature type="domain" description="Glycoside hydrolase family 2 catalytic" evidence="5">
    <location>
        <begin position="311"/>
        <end position="453"/>
    </location>
</feature>
<dbReference type="RefSeq" id="WP_006443340.1">
    <property type="nucleotide sequence ID" value="NZ_CP036524.1"/>
</dbReference>
<protein>
    <submittedName>
        <fullName evidence="6">Glycosyl hydrolase family 2, sugar binding domain protein</fullName>
    </submittedName>
</protein>
<dbReference type="eggNOG" id="COG3250">
    <property type="taxonomic scope" value="Bacteria"/>
</dbReference>
<keyword evidence="2 6" id="KW-0378">Hydrolase</keyword>
<dbReference type="SUPFAM" id="SSF49303">
    <property type="entry name" value="beta-Galactosidase/glucuronidase domain"/>
    <property type="match status" value="1"/>
</dbReference>
<dbReference type="OrthoDB" id="9762066at2"/>
<evidence type="ECO:0000256" key="1">
    <source>
        <dbReference type="ARBA" id="ARBA00007401"/>
    </source>
</evidence>
<dbReference type="InterPro" id="IPR008979">
    <property type="entry name" value="Galactose-bd-like_sf"/>
</dbReference>
<accession>C0C1H3</accession>
<dbReference type="STRING" id="553973.CLOHYLEM_05993"/>
<keyword evidence="3" id="KW-0326">Glycosidase</keyword>
<dbReference type="SUPFAM" id="SSF49785">
    <property type="entry name" value="Galactose-binding domain-like"/>
    <property type="match status" value="1"/>
</dbReference>
<dbReference type="AlphaFoldDB" id="C0C1H3"/>
<dbReference type="Pfam" id="PF00703">
    <property type="entry name" value="Glyco_hydro_2"/>
    <property type="match status" value="1"/>
</dbReference>
<dbReference type="Pfam" id="PF02836">
    <property type="entry name" value="Glyco_hydro_2_C"/>
    <property type="match status" value="1"/>
</dbReference>
<dbReference type="SUPFAM" id="SSF51445">
    <property type="entry name" value="(Trans)glycosidases"/>
    <property type="match status" value="1"/>
</dbReference>
<evidence type="ECO:0000256" key="2">
    <source>
        <dbReference type="ARBA" id="ARBA00022801"/>
    </source>
</evidence>
<dbReference type="InterPro" id="IPR013783">
    <property type="entry name" value="Ig-like_fold"/>
</dbReference>
<sequence>MKQLKTRWADKLEKDHVLKEYPRPSLRRKSYVNLNGIWNYAFSDSRKRPDTFEGEILVPFSPEAVLSGVGRQLRPGEYLWYGRKLPDEVKKEQGKRWILHIGAADQCAAVMVNGRPAVRHVGGYIPFSADVTDLLGAAENELTVRIQDHSDRVFLARGKQKLERGGMFYTAQSGIWQTVWMEQVPDDHIYGIKITPRYDEGEVEVLVRSRRERGVVFTVCSGETQAAGAEGCTNRPVRIPLKEIHRWSPEDPFLYRLRIRMGEDEAESYFAMRKISAERDQRGIPRLFLNNRPYFQKGVLDQGYWPDGLYTAPSDEAMIFDIMEMKRLGFNMLRKHMKIEPERWYYHCDRLGMLVWQDMVCGGAPYRHWYVTYAATAMELFHIRPSDRYYRLLGRRDVKSRARFMQEMKETVRALYNHPSIVVWVIFNEGWGQFDANAVTEAARREDASRLLDSASGWFDQGGGDFWSIHNYFFPLKVRPEKRVAALTEFGGYCLKVKGHSMCPGMYGYRIYGSRKELGRGYASLMGREVAAQIDRGLSASVYTQLSDVEEEVNGIYTYDREVLKIDENIIKKCNEKLVIKE</sequence>
<reference evidence="6" key="1">
    <citation type="submission" date="2009-02" db="EMBL/GenBank/DDBJ databases">
        <authorList>
            <person name="Fulton L."/>
            <person name="Clifton S."/>
            <person name="Fulton B."/>
            <person name="Xu J."/>
            <person name="Minx P."/>
            <person name="Pepin K.H."/>
            <person name="Johnson M."/>
            <person name="Bhonagiri V."/>
            <person name="Nash W.E."/>
            <person name="Mardis E.R."/>
            <person name="Wilson R.K."/>
        </authorList>
    </citation>
    <scope>NUCLEOTIDE SEQUENCE [LARGE SCALE GENOMIC DNA]</scope>
    <source>
        <strain evidence="6">DSM 15053</strain>
    </source>
</reference>
<dbReference type="Gene3D" id="2.60.120.260">
    <property type="entry name" value="Galactose-binding domain-like"/>
    <property type="match status" value="1"/>
</dbReference>
<evidence type="ECO:0000313" key="6">
    <source>
        <dbReference type="EMBL" id="EEG73987.1"/>
    </source>
</evidence>
<dbReference type="InterPro" id="IPR017853">
    <property type="entry name" value="GH"/>
</dbReference>
<dbReference type="InterPro" id="IPR036156">
    <property type="entry name" value="Beta-gal/glucu_dom_sf"/>
</dbReference>
<evidence type="ECO:0000313" key="7">
    <source>
        <dbReference type="Proteomes" id="UP000004893"/>
    </source>
</evidence>
<dbReference type="InterPro" id="IPR006103">
    <property type="entry name" value="Glyco_hydro_2_cat"/>
</dbReference>
<dbReference type="InterPro" id="IPR006102">
    <property type="entry name" value="Ig-like_GH2"/>
</dbReference>
<dbReference type="PANTHER" id="PTHR42732">
    <property type="entry name" value="BETA-GALACTOSIDASE"/>
    <property type="match status" value="1"/>
</dbReference>
<reference evidence="6" key="2">
    <citation type="submission" date="2013-06" db="EMBL/GenBank/DDBJ databases">
        <title>Draft genome sequence of Clostridium hylemonae (DSM 15053).</title>
        <authorList>
            <person name="Sudarsanam P."/>
            <person name="Ley R."/>
            <person name="Guruge J."/>
            <person name="Turnbaugh P.J."/>
            <person name="Mahowald M."/>
            <person name="Liep D."/>
            <person name="Gordon J."/>
        </authorList>
    </citation>
    <scope>NUCLEOTIDE SEQUENCE</scope>
    <source>
        <strain evidence="6">DSM 15053</strain>
    </source>
</reference>
<comment type="caution">
    <text evidence="6">The sequence shown here is derived from an EMBL/GenBank/DDBJ whole genome shotgun (WGS) entry which is preliminary data.</text>
</comment>
<dbReference type="InterPro" id="IPR051913">
    <property type="entry name" value="GH2_Domain-Containing"/>
</dbReference>
<dbReference type="GO" id="GO:0005975">
    <property type="term" value="P:carbohydrate metabolic process"/>
    <property type="evidence" value="ECO:0007669"/>
    <property type="project" value="InterPro"/>
</dbReference>
<evidence type="ECO:0000256" key="3">
    <source>
        <dbReference type="ARBA" id="ARBA00023295"/>
    </source>
</evidence>
<proteinExistence type="inferred from homology"/>
<name>C0C1H3_9FIRM</name>
<dbReference type="HOGENOM" id="CLU_009935_3_1_9"/>
<organism evidence="6 7">
    <name type="scientific">[Clostridium] hylemonae DSM 15053</name>
    <dbReference type="NCBI Taxonomy" id="553973"/>
    <lineage>
        <taxon>Bacteria</taxon>
        <taxon>Bacillati</taxon>
        <taxon>Bacillota</taxon>
        <taxon>Clostridia</taxon>
        <taxon>Lachnospirales</taxon>
        <taxon>Lachnospiraceae</taxon>
    </lineage>
</organism>
<evidence type="ECO:0000259" key="4">
    <source>
        <dbReference type="Pfam" id="PF00703"/>
    </source>
</evidence>
<dbReference type="PANTHER" id="PTHR42732:SF2">
    <property type="entry name" value="BETA-MANNOSIDASE"/>
    <property type="match status" value="1"/>
</dbReference>
<dbReference type="EMBL" id="ABYI02000022">
    <property type="protein sequence ID" value="EEG73987.1"/>
    <property type="molecule type" value="Genomic_DNA"/>
</dbReference>
<dbReference type="GO" id="GO:0004553">
    <property type="term" value="F:hydrolase activity, hydrolyzing O-glycosyl compounds"/>
    <property type="evidence" value="ECO:0007669"/>
    <property type="project" value="InterPro"/>
</dbReference>
<keyword evidence="7" id="KW-1185">Reference proteome</keyword>
<gene>
    <name evidence="6" type="ORF">CLOHYLEM_05993</name>
</gene>
<feature type="domain" description="Glycoside hydrolase family 2 immunoglobulin-like beta-sandwich" evidence="4">
    <location>
        <begin position="188"/>
        <end position="273"/>
    </location>
</feature>